<feature type="non-terminal residue" evidence="1">
    <location>
        <position position="1"/>
    </location>
</feature>
<protein>
    <submittedName>
        <fullName evidence="1">Uncharacterized protein</fullName>
    </submittedName>
</protein>
<evidence type="ECO:0000313" key="2">
    <source>
        <dbReference type="Proteomes" id="UP001341840"/>
    </source>
</evidence>
<reference evidence="1 2" key="1">
    <citation type="journal article" date="2023" name="Plants (Basel)">
        <title>Bridging the Gap: Combining Genomics and Transcriptomics Approaches to Understand Stylosanthes scabra, an Orphan Legume from the Brazilian Caatinga.</title>
        <authorList>
            <person name="Ferreira-Neto J.R.C."/>
            <person name="da Silva M.D."/>
            <person name="Binneck E."/>
            <person name="de Melo N.F."/>
            <person name="da Silva R.H."/>
            <person name="de Melo A.L.T.M."/>
            <person name="Pandolfi V."/>
            <person name="Bustamante F.O."/>
            <person name="Brasileiro-Vidal A.C."/>
            <person name="Benko-Iseppon A.M."/>
        </authorList>
    </citation>
    <scope>NUCLEOTIDE SEQUENCE [LARGE SCALE GENOMIC DNA]</scope>
    <source>
        <tissue evidence="1">Leaves</tissue>
    </source>
</reference>
<keyword evidence="2" id="KW-1185">Reference proteome</keyword>
<comment type="caution">
    <text evidence="1">The sequence shown here is derived from an EMBL/GenBank/DDBJ whole genome shotgun (WGS) entry which is preliminary data.</text>
</comment>
<accession>A0ABU6YUH2</accession>
<gene>
    <name evidence="1" type="ORF">PIB30_094844</name>
</gene>
<dbReference type="EMBL" id="JASCZI010243780">
    <property type="protein sequence ID" value="MED6213585.1"/>
    <property type="molecule type" value="Genomic_DNA"/>
</dbReference>
<proteinExistence type="predicted"/>
<organism evidence="1 2">
    <name type="scientific">Stylosanthes scabra</name>
    <dbReference type="NCBI Taxonomy" id="79078"/>
    <lineage>
        <taxon>Eukaryota</taxon>
        <taxon>Viridiplantae</taxon>
        <taxon>Streptophyta</taxon>
        <taxon>Embryophyta</taxon>
        <taxon>Tracheophyta</taxon>
        <taxon>Spermatophyta</taxon>
        <taxon>Magnoliopsida</taxon>
        <taxon>eudicotyledons</taxon>
        <taxon>Gunneridae</taxon>
        <taxon>Pentapetalae</taxon>
        <taxon>rosids</taxon>
        <taxon>fabids</taxon>
        <taxon>Fabales</taxon>
        <taxon>Fabaceae</taxon>
        <taxon>Papilionoideae</taxon>
        <taxon>50 kb inversion clade</taxon>
        <taxon>dalbergioids sensu lato</taxon>
        <taxon>Dalbergieae</taxon>
        <taxon>Pterocarpus clade</taxon>
        <taxon>Stylosanthes</taxon>
    </lineage>
</organism>
<name>A0ABU6YUH2_9FABA</name>
<evidence type="ECO:0000313" key="1">
    <source>
        <dbReference type="EMBL" id="MED6213585.1"/>
    </source>
</evidence>
<dbReference type="Proteomes" id="UP001341840">
    <property type="component" value="Unassembled WGS sequence"/>
</dbReference>
<sequence>ATLGADWACFGAWITPRPRRGVVRARQISASLFQGVFGAQTNCQPWTIIYRREAPDVNFQTRLELHRLDLCDSTYPHFSA</sequence>